<keyword evidence="1" id="KW-0812">Transmembrane</keyword>
<dbReference type="AlphaFoldDB" id="A0A7Z7PPM6"/>
<evidence type="ECO:0000313" key="2">
    <source>
        <dbReference type="EMBL" id="SSC13234.1"/>
    </source>
</evidence>
<dbReference type="InterPro" id="IPR019734">
    <property type="entry name" value="TPR_rpt"/>
</dbReference>
<organism evidence="2 3">
    <name type="scientific">Mesotoga infera</name>
    <dbReference type="NCBI Taxonomy" id="1236046"/>
    <lineage>
        <taxon>Bacteria</taxon>
        <taxon>Thermotogati</taxon>
        <taxon>Thermotogota</taxon>
        <taxon>Thermotogae</taxon>
        <taxon>Kosmotogales</taxon>
        <taxon>Kosmotogaceae</taxon>
        <taxon>Mesotoga</taxon>
    </lineage>
</organism>
<dbReference type="PANTHER" id="PTHR12558:SF13">
    <property type="entry name" value="CELL DIVISION CYCLE PROTEIN 27 HOMOLOG"/>
    <property type="match status" value="1"/>
</dbReference>
<dbReference type="SUPFAM" id="SSF48452">
    <property type="entry name" value="TPR-like"/>
    <property type="match status" value="1"/>
</dbReference>
<evidence type="ECO:0000256" key="1">
    <source>
        <dbReference type="SAM" id="Phobius"/>
    </source>
</evidence>
<dbReference type="KEGG" id="minf:MESINF_1790"/>
<gene>
    <name evidence="2" type="ORF">MESINF_1790</name>
</gene>
<accession>A0A7Z7PPM6</accession>
<dbReference type="Pfam" id="PF13181">
    <property type="entry name" value="TPR_8"/>
    <property type="match status" value="3"/>
</dbReference>
<evidence type="ECO:0000313" key="3">
    <source>
        <dbReference type="Proteomes" id="UP000250796"/>
    </source>
</evidence>
<reference evidence="2 3" key="1">
    <citation type="submission" date="2017-01" db="EMBL/GenBank/DDBJ databases">
        <authorList>
            <person name="Erauso G."/>
        </authorList>
    </citation>
    <scope>NUCLEOTIDE SEQUENCE [LARGE SCALE GENOMIC DNA]</scope>
    <source>
        <strain evidence="2">MESINF1</strain>
    </source>
</reference>
<name>A0A7Z7PPM6_9BACT</name>
<dbReference type="InterPro" id="IPR011990">
    <property type="entry name" value="TPR-like_helical_dom_sf"/>
</dbReference>
<dbReference type="RefSeq" id="WP_169699404.1">
    <property type="nucleotide sequence ID" value="NZ_LS974202.1"/>
</dbReference>
<dbReference type="Proteomes" id="UP000250796">
    <property type="component" value="Chromosome MESINF"/>
</dbReference>
<dbReference type="EMBL" id="LS974202">
    <property type="protein sequence ID" value="SSC13234.1"/>
    <property type="molecule type" value="Genomic_DNA"/>
</dbReference>
<keyword evidence="1" id="KW-0472">Membrane</keyword>
<dbReference type="SMART" id="SM00028">
    <property type="entry name" value="TPR"/>
    <property type="match status" value="4"/>
</dbReference>
<sequence>MLKGKTMIVYLPLKPEMAKLNNLPVKLPILAEDLPLAIDRDKIDLEVILRGLKAQYLNEPDDYYGSYLQFYCYEAFKKALGDNELERALGFLEDAAKISRDYRYHFYLGLYYKQTGNYQLCEIELKRSVEMNPDFYVGLYEIGRLLQSNGDYEEAANYFLQSIEKSGGNFSLPFLGIVDVFISSGEYGQAMEIMNRIPRSFPLYPEILLRKGVSLNELQRFGEAEKVFDECIAIENRWQCFYNRSFSRSRQGKLWDSLEDLRRAYKISGEIDVLYEEAIAEKNLGLLDEALEHCEEYYFHTGDDKALFLLVKILDMLGRYEEALKYLEKGDYSELKNTILFHRDLEKGKAISGLVFDNPISQAAYLSTLASISKGTISREAGGLVKRGRLDIEALINHLLKFDISGMRQRVTSFQRGTIPKSARIVSLKEVGIYVSVLKTLLDFPSPSDLLSYSMAFLISGLGTTTAAFRILLHILRWRRSGMAFNLEFFLDEYLEEIRDLDFQLGLRIARLLEEGPIDIDTIGESGIEDLEGFVLSLLSALEKGTIDQLDTNDENLKEYLKLLI</sequence>
<feature type="transmembrane region" description="Helical" evidence="1">
    <location>
        <begin position="450"/>
        <end position="473"/>
    </location>
</feature>
<keyword evidence="1" id="KW-1133">Transmembrane helix</keyword>
<proteinExistence type="predicted"/>
<evidence type="ECO:0008006" key="4">
    <source>
        <dbReference type="Google" id="ProtNLM"/>
    </source>
</evidence>
<dbReference type="PANTHER" id="PTHR12558">
    <property type="entry name" value="CELL DIVISION CYCLE 16,23,27"/>
    <property type="match status" value="1"/>
</dbReference>
<dbReference type="Gene3D" id="1.25.40.10">
    <property type="entry name" value="Tetratricopeptide repeat domain"/>
    <property type="match status" value="2"/>
</dbReference>
<keyword evidence="3" id="KW-1185">Reference proteome</keyword>
<protein>
    <recommendedName>
        <fullName evidence="4">Tetratricopeptide repeat protein</fullName>
    </recommendedName>
</protein>